<dbReference type="Pfam" id="PF04052">
    <property type="entry name" value="TolB_N"/>
    <property type="match status" value="1"/>
</dbReference>
<comment type="subcellular location">
    <subcellularLocation>
        <location evidence="1">Periplasm</location>
    </subcellularLocation>
</comment>
<comment type="similarity">
    <text evidence="2">Belongs to the TolB family.</text>
</comment>
<evidence type="ECO:0000256" key="4">
    <source>
        <dbReference type="ARBA" id="ARBA00022764"/>
    </source>
</evidence>
<organism evidence="6 7">
    <name type="scientific">Tectimicrobiota bacterium</name>
    <dbReference type="NCBI Taxonomy" id="2528274"/>
    <lineage>
        <taxon>Bacteria</taxon>
        <taxon>Pseudomonadati</taxon>
        <taxon>Nitrospinota/Tectimicrobiota group</taxon>
        <taxon>Candidatus Tectimicrobiota</taxon>
    </lineage>
</organism>
<dbReference type="InterPro" id="IPR014167">
    <property type="entry name" value="Tol-Pal_TolB"/>
</dbReference>
<dbReference type="GO" id="GO:0017038">
    <property type="term" value="P:protein import"/>
    <property type="evidence" value="ECO:0007669"/>
    <property type="project" value="InterPro"/>
</dbReference>
<dbReference type="AlphaFoldDB" id="A0A932ZU83"/>
<dbReference type="PANTHER" id="PTHR36842">
    <property type="entry name" value="PROTEIN TOLB HOMOLOG"/>
    <property type="match status" value="1"/>
</dbReference>
<feature type="domain" description="TolB N-terminal" evidence="5">
    <location>
        <begin position="43"/>
        <end position="150"/>
    </location>
</feature>
<reference evidence="6" key="1">
    <citation type="submission" date="2020-07" db="EMBL/GenBank/DDBJ databases">
        <title>Huge and variable diversity of episymbiotic CPR bacteria and DPANN archaea in groundwater ecosystems.</title>
        <authorList>
            <person name="He C.Y."/>
            <person name="Keren R."/>
            <person name="Whittaker M."/>
            <person name="Farag I.F."/>
            <person name="Doudna J."/>
            <person name="Cate J.H.D."/>
            <person name="Banfield J.F."/>
        </authorList>
    </citation>
    <scope>NUCLEOTIDE SEQUENCE</scope>
    <source>
        <strain evidence="6">NC_groundwater_1370_Ag_S-0.2um_69_93</strain>
    </source>
</reference>
<name>A0A932ZU83_UNCTE</name>
<dbReference type="EMBL" id="JACQRX010000233">
    <property type="protein sequence ID" value="MBI4251878.1"/>
    <property type="molecule type" value="Genomic_DNA"/>
</dbReference>
<dbReference type="Gene3D" id="2.120.10.30">
    <property type="entry name" value="TolB, C-terminal domain"/>
    <property type="match status" value="3"/>
</dbReference>
<dbReference type="InterPro" id="IPR007195">
    <property type="entry name" value="TolB_N"/>
</dbReference>
<keyword evidence="4" id="KW-0574">Periplasm</keyword>
<proteinExistence type="inferred from homology"/>
<evidence type="ECO:0000256" key="1">
    <source>
        <dbReference type="ARBA" id="ARBA00004418"/>
    </source>
</evidence>
<sequence length="451" mass="50500">MKRAGARPRRRALTWVFRWAGAFLAAAVLCGPAPRAWAARTFIDIYSPGARKIRLAIPELRPLDGRRDPLGLQIAQVIQEDLSRTGLFFVQDRKSYLENPLQAGIRLEEQRFPEWLNVVKVEALIRGGYTAAGDSIVAEIFLYDTARGAQELGKRYQYPRSSWRLMAHRFANAVLERFTGEKGIFDTQIAFVSRRSDTERGEIYIMDWDGADLRRVTRNGMGNNAPTWSPDSRWLAYSSFKSNPPGVFLLPTNGGREFRVNAPNAQGIGGSFSPDSRLFAYSEQIGRTYQLMVYDMVTRAKSRLTRSFGIDVSPSFSPDGKRIVFASGRSGGPQIYVMNADGGDPRRISFQGIYNTEPRWSPRGDRIAYSTRVTDNVSIDIVTVNPDGSDLRRLTGGQGKNETPSWSPDGKHLVFSSDRTGRKEIYVMTAAGTELKRLQLGQEPAWSPALQ</sequence>
<dbReference type="Pfam" id="PF07676">
    <property type="entry name" value="PD40"/>
    <property type="match status" value="4"/>
</dbReference>
<dbReference type="PANTHER" id="PTHR36842:SF1">
    <property type="entry name" value="PROTEIN TOLB"/>
    <property type="match status" value="1"/>
</dbReference>
<dbReference type="InterPro" id="IPR011042">
    <property type="entry name" value="6-blade_b-propeller_TolB-like"/>
</dbReference>
<keyword evidence="3" id="KW-0732">Signal</keyword>
<accession>A0A932ZU83</accession>
<evidence type="ECO:0000256" key="2">
    <source>
        <dbReference type="ARBA" id="ARBA00009820"/>
    </source>
</evidence>
<dbReference type="Proteomes" id="UP000752292">
    <property type="component" value="Unassembled WGS sequence"/>
</dbReference>
<gene>
    <name evidence="6" type="primary">tolB</name>
    <name evidence="6" type="ORF">HY618_05400</name>
</gene>
<dbReference type="Gene3D" id="3.40.50.10070">
    <property type="entry name" value="TolB, N-terminal domain"/>
    <property type="match status" value="1"/>
</dbReference>
<protein>
    <submittedName>
        <fullName evidence="6">Tol-Pal system beta propeller repeat protein TolB</fullName>
    </submittedName>
</protein>
<evidence type="ECO:0000313" key="6">
    <source>
        <dbReference type="EMBL" id="MBI4251878.1"/>
    </source>
</evidence>
<dbReference type="GO" id="GO:0042597">
    <property type="term" value="C:periplasmic space"/>
    <property type="evidence" value="ECO:0007669"/>
    <property type="project" value="UniProtKB-SubCell"/>
</dbReference>
<dbReference type="SUPFAM" id="SSF52964">
    <property type="entry name" value="TolB, N-terminal domain"/>
    <property type="match status" value="1"/>
</dbReference>
<dbReference type="InterPro" id="IPR011659">
    <property type="entry name" value="WD40"/>
</dbReference>
<dbReference type="SUPFAM" id="SSF69304">
    <property type="entry name" value="Tricorn protease N-terminal domain"/>
    <property type="match status" value="1"/>
</dbReference>
<evidence type="ECO:0000313" key="7">
    <source>
        <dbReference type="Proteomes" id="UP000752292"/>
    </source>
</evidence>
<comment type="caution">
    <text evidence="6">The sequence shown here is derived from an EMBL/GenBank/DDBJ whole genome shotgun (WGS) entry which is preliminary data.</text>
</comment>
<dbReference type="NCBIfam" id="TIGR02800">
    <property type="entry name" value="propeller_TolB"/>
    <property type="match status" value="1"/>
</dbReference>
<evidence type="ECO:0000259" key="5">
    <source>
        <dbReference type="Pfam" id="PF04052"/>
    </source>
</evidence>
<evidence type="ECO:0000256" key="3">
    <source>
        <dbReference type="ARBA" id="ARBA00022729"/>
    </source>
</evidence>